<dbReference type="AlphaFoldDB" id="A0A9R1VJG2"/>
<reference evidence="1 2" key="1">
    <citation type="journal article" date="2017" name="Nat. Commun.">
        <title>Genome assembly with in vitro proximity ligation data and whole-genome triplication in lettuce.</title>
        <authorList>
            <person name="Reyes-Chin-Wo S."/>
            <person name="Wang Z."/>
            <person name="Yang X."/>
            <person name="Kozik A."/>
            <person name="Arikit S."/>
            <person name="Song C."/>
            <person name="Xia L."/>
            <person name="Froenicke L."/>
            <person name="Lavelle D.O."/>
            <person name="Truco M.J."/>
            <person name="Xia R."/>
            <person name="Zhu S."/>
            <person name="Xu C."/>
            <person name="Xu H."/>
            <person name="Xu X."/>
            <person name="Cox K."/>
            <person name="Korf I."/>
            <person name="Meyers B.C."/>
            <person name="Michelmore R.W."/>
        </authorList>
    </citation>
    <scope>NUCLEOTIDE SEQUENCE [LARGE SCALE GENOMIC DNA]</scope>
    <source>
        <strain evidence="2">cv. Salinas</strain>
        <tissue evidence="1">Seedlings</tissue>
    </source>
</reference>
<dbReference type="Proteomes" id="UP000235145">
    <property type="component" value="Unassembled WGS sequence"/>
</dbReference>
<accession>A0A9R1VJG2</accession>
<evidence type="ECO:0008006" key="3">
    <source>
        <dbReference type="Google" id="ProtNLM"/>
    </source>
</evidence>
<gene>
    <name evidence="1" type="ORF">LSAT_V11C500247080</name>
</gene>
<proteinExistence type="predicted"/>
<comment type="caution">
    <text evidence="1">The sequence shown here is derived from an EMBL/GenBank/DDBJ whole genome shotgun (WGS) entry which is preliminary data.</text>
</comment>
<evidence type="ECO:0000313" key="2">
    <source>
        <dbReference type="Proteomes" id="UP000235145"/>
    </source>
</evidence>
<keyword evidence="2" id="KW-1185">Reference proteome</keyword>
<name>A0A9R1VJG2_LACSA</name>
<dbReference type="EMBL" id="NBSK02000005">
    <property type="protein sequence ID" value="KAJ0206459.1"/>
    <property type="molecule type" value="Genomic_DNA"/>
</dbReference>
<organism evidence="1 2">
    <name type="scientific">Lactuca sativa</name>
    <name type="common">Garden lettuce</name>
    <dbReference type="NCBI Taxonomy" id="4236"/>
    <lineage>
        <taxon>Eukaryota</taxon>
        <taxon>Viridiplantae</taxon>
        <taxon>Streptophyta</taxon>
        <taxon>Embryophyta</taxon>
        <taxon>Tracheophyta</taxon>
        <taxon>Spermatophyta</taxon>
        <taxon>Magnoliopsida</taxon>
        <taxon>eudicotyledons</taxon>
        <taxon>Gunneridae</taxon>
        <taxon>Pentapetalae</taxon>
        <taxon>asterids</taxon>
        <taxon>campanulids</taxon>
        <taxon>Asterales</taxon>
        <taxon>Asteraceae</taxon>
        <taxon>Cichorioideae</taxon>
        <taxon>Cichorieae</taxon>
        <taxon>Lactucinae</taxon>
        <taxon>Lactuca</taxon>
    </lineage>
</organism>
<evidence type="ECO:0000313" key="1">
    <source>
        <dbReference type="EMBL" id="KAJ0206459.1"/>
    </source>
</evidence>
<sequence>MDKELETHTTEYGGMFGSEYQFQLYNCLNFFGKEAPLQNGMIIPDTCVLIASRYNVVLHCFSRHAITMYLSLPSTTPPAHEHIAIPIGLVYVRICAKYKRVHDVEGDGHCGFRVITSCLGLHHEWYQIRVNLMEELETHTTEYGDMFGSEYRFQLYNYLSFFGKEAPLQNWMGYVKCQNYRGGDKKGKGVGINCTHIVIVHNVRLFGPCGWY</sequence>
<dbReference type="Gene3D" id="3.90.70.80">
    <property type="match status" value="1"/>
</dbReference>
<protein>
    <recommendedName>
        <fullName evidence="3">OTU domain-containing protein</fullName>
    </recommendedName>
</protein>